<accession>A0A871BEU2</accession>
<dbReference type="GeneID" id="59459152"/>
<name>A0A871BEU2_HALGI</name>
<sequence length="149" mass="16104">MRRRSLLQTITLSVAVAGCTGLDQASPTRSPRTDSTEPETASKQAEEDSGWLSVQWSEEVASDISVEVFDGSGEAAFSETIRTENSTDPRSQGFTNVFQTSGEYEVIVRVAGEKQTKEVQATLNSSSGWQGVNIYVTSGPEVSIVSIYE</sequence>
<evidence type="ECO:0000313" key="2">
    <source>
        <dbReference type="EMBL" id="QOS11637.1"/>
    </source>
</evidence>
<dbReference type="AlphaFoldDB" id="A0A871BEU2"/>
<dbReference type="RefSeq" id="WP_193493337.1">
    <property type="nucleotide sequence ID" value="NZ_CP063205.1"/>
</dbReference>
<feature type="region of interest" description="Disordered" evidence="1">
    <location>
        <begin position="20"/>
        <end position="52"/>
    </location>
</feature>
<dbReference type="PROSITE" id="PS51257">
    <property type="entry name" value="PROKAR_LIPOPROTEIN"/>
    <property type="match status" value="1"/>
</dbReference>
<evidence type="ECO:0008006" key="4">
    <source>
        <dbReference type="Google" id="ProtNLM"/>
    </source>
</evidence>
<proteinExistence type="predicted"/>
<dbReference type="Proteomes" id="UP000663064">
    <property type="component" value="Chromosome"/>
</dbReference>
<dbReference type="EMBL" id="CP063205">
    <property type="protein sequence ID" value="QOS11637.1"/>
    <property type="molecule type" value="Genomic_DNA"/>
</dbReference>
<organism evidence="2 3">
    <name type="scientific">Haloferax gibbonsii</name>
    <dbReference type="NCBI Taxonomy" id="35746"/>
    <lineage>
        <taxon>Archaea</taxon>
        <taxon>Methanobacteriati</taxon>
        <taxon>Methanobacteriota</taxon>
        <taxon>Stenosarchaea group</taxon>
        <taxon>Halobacteria</taxon>
        <taxon>Halobacteriales</taxon>
        <taxon>Haloferacaceae</taxon>
        <taxon>Haloferax</taxon>
    </lineage>
</organism>
<protein>
    <recommendedName>
        <fullName evidence="4">Lipoprotein</fullName>
    </recommendedName>
</protein>
<gene>
    <name evidence="2" type="ORF">HfgLR_07475</name>
</gene>
<evidence type="ECO:0000256" key="1">
    <source>
        <dbReference type="SAM" id="MobiDB-lite"/>
    </source>
</evidence>
<evidence type="ECO:0000313" key="3">
    <source>
        <dbReference type="Proteomes" id="UP000663064"/>
    </source>
</evidence>
<reference evidence="2" key="1">
    <citation type="journal article" date="2021" name="Front. Microbiol.">
        <title>Cellular and Genomic Properties of Haloferax gibbonsii LR2-5, the Host of Euryarchaeal Virus HFTV1.</title>
        <authorList>
            <person name="Tittes C."/>
            <person name="Schwarzer S."/>
            <person name="Pfeiffer F."/>
            <person name="Dyall-Smith M."/>
            <person name="Rodriguez-Franco M."/>
            <person name="Oksanen H.M."/>
            <person name="Quax T.E.F."/>
        </authorList>
    </citation>
    <scope>NUCLEOTIDE SEQUENCE</scope>
    <source>
        <strain evidence="2">LR2-5</strain>
    </source>
</reference>